<keyword evidence="2" id="KW-0472">Membrane</keyword>
<keyword evidence="2" id="KW-0812">Transmembrane</keyword>
<sequence>MRTAWGSQTSSASSHRPCVVAPCVVLCILLPLTAAFSNTPHAQPGVLHRSASLSPARRPLPSTVLLGEFDESKDEDIYARLRQRQRELGIAEADGKTASTTNNGVSTATESLPEEDEMDSQNRRRGFQFEENTSNPQYANRRDRIGIRERQEMEADVPFNGLFSTDPRIGLGFFLPLLSVVNLVRNPQQGGRGRTTSLSIGVLSIALLVAFASIQWLSGGAFIHQAEYAPVGTSVEAYERVDRQLAENPAPLFSDTVDGYRRKVLTRNLRESYPLEWDLDGLPADTAEAAPKTSLNTQQPDAFKTPRADKMDAPLTPPTIDFDNVV</sequence>
<reference evidence="4 5" key="1">
    <citation type="submission" date="2014-11" db="EMBL/GenBank/DDBJ databases">
        <authorList>
            <person name="Zhu J."/>
            <person name="Qi W."/>
            <person name="Song R."/>
        </authorList>
    </citation>
    <scope>NUCLEOTIDE SEQUENCE [LARGE SCALE GENOMIC DNA]</scope>
</reference>
<proteinExistence type="predicted"/>
<dbReference type="AlphaFoldDB" id="A0A0G4EXF8"/>
<name>A0A0G4EXF8_VITBC</name>
<keyword evidence="3" id="KW-0732">Signal</keyword>
<feature type="region of interest" description="Disordered" evidence="1">
    <location>
        <begin position="89"/>
        <end position="141"/>
    </location>
</feature>
<feature type="transmembrane region" description="Helical" evidence="2">
    <location>
        <begin position="167"/>
        <end position="184"/>
    </location>
</feature>
<gene>
    <name evidence="4" type="ORF">Vbra_13841</name>
</gene>
<dbReference type="InParanoid" id="A0A0G4EXF8"/>
<evidence type="ECO:0008006" key="6">
    <source>
        <dbReference type="Google" id="ProtNLM"/>
    </source>
</evidence>
<evidence type="ECO:0000256" key="1">
    <source>
        <dbReference type="SAM" id="MobiDB-lite"/>
    </source>
</evidence>
<feature type="signal peptide" evidence="3">
    <location>
        <begin position="1"/>
        <end position="35"/>
    </location>
</feature>
<keyword evidence="5" id="KW-1185">Reference proteome</keyword>
<evidence type="ECO:0000256" key="3">
    <source>
        <dbReference type="SAM" id="SignalP"/>
    </source>
</evidence>
<feature type="compositionally biased region" description="Polar residues" evidence="1">
    <location>
        <begin position="97"/>
        <end position="110"/>
    </location>
</feature>
<feature type="chain" id="PRO_5005188448" description="Transmembrane protein" evidence="3">
    <location>
        <begin position="36"/>
        <end position="326"/>
    </location>
</feature>
<feature type="region of interest" description="Disordered" evidence="1">
    <location>
        <begin position="289"/>
        <end position="326"/>
    </location>
</feature>
<dbReference type="EMBL" id="CDMY01000339">
    <property type="protein sequence ID" value="CEM03376.1"/>
    <property type="molecule type" value="Genomic_DNA"/>
</dbReference>
<organism evidence="4 5">
    <name type="scientific">Vitrella brassicaformis (strain CCMP3155)</name>
    <dbReference type="NCBI Taxonomy" id="1169540"/>
    <lineage>
        <taxon>Eukaryota</taxon>
        <taxon>Sar</taxon>
        <taxon>Alveolata</taxon>
        <taxon>Colpodellida</taxon>
        <taxon>Vitrellaceae</taxon>
        <taxon>Vitrella</taxon>
    </lineage>
</organism>
<protein>
    <recommendedName>
        <fullName evidence="6">Transmembrane protein</fullName>
    </recommendedName>
</protein>
<evidence type="ECO:0000256" key="2">
    <source>
        <dbReference type="SAM" id="Phobius"/>
    </source>
</evidence>
<feature type="transmembrane region" description="Helical" evidence="2">
    <location>
        <begin position="196"/>
        <end position="217"/>
    </location>
</feature>
<evidence type="ECO:0000313" key="5">
    <source>
        <dbReference type="Proteomes" id="UP000041254"/>
    </source>
</evidence>
<keyword evidence="2" id="KW-1133">Transmembrane helix</keyword>
<accession>A0A0G4EXF8</accession>
<evidence type="ECO:0000313" key="4">
    <source>
        <dbReference type="EMBL" id="CEM03376.1"/>
    </source>
</evidence>
<dbReference type="VEuPathDB" id="CryptoDB:Vbra_13841"/>
<dbReference type="Proteomes" id="UP000041254">
    <property type="component" value="Unassembled WGS sequence"/>
</dbReference>